<accession>A0A4U5PJ72</accession>
<dbReference type="AlphaFoldDB" id="A0A4U5PJ72"/>
<reference evidence="1 2" key="2">
    <citation type="journal article" date="2019" name="G3 (Bethesda)">
        <title>Hybrid Assembly of the Genome of the Entomopathogenic Nematode Steinernema carpocapsae Identifies the X-Chromosome.</title>
        <authorList>
            <person name="Serra L."/>
            <person name="Macchietto M."/>
            <person name="Macias-Munoz A."/>
            <person name="McGill C.J."/>
            <person name="Rodriguez I.M."/>
            <person name="Rodriguez B."/>
            <person name="Murad R."/>
            <person name="Mortazavi A."/>
        </authorList>
    </citation>
    <scope>NUCLEOTIDE SEQUENCE [LARGE SCALE GENOMIC DNA]</scope>
    <source>
        <strain evidence="1 2">ALL</strain>
    </source>
</reference>
<sequence length="83" mass="9603">MAIKLDSIAETIESFTPSCTKANRVRWRATKQLRSSTTTPDLRQMKKGKDDYEARRAGYVEEQEKSLQTVFPGFFRSRPSQED</sequence>
<dbReference type="Proteomes" id="UP000298663">
    <property type="component" value="Unassembled WGS sequence"/>
</dbReference>
<comment type="caution">
    <text evidence="1">The sequence shown here is derived from an EMBL/GenBank/DDBJ whole genome shotgun (WGS) entry which is preliminary data.</text>
</comment>
<dbReference type="EMBL" id="AZBU02000002">
    <property type="protein sequence ID" value="TKR96767.1"/>
    <property type="molecule type" value="Genomic_DNA"/>
</dbReference>
<reference evidence="1 2" key="1">
    <citation type="journal article" date="2015" name="Genome Biol.">
        <title>Comparative genomics of Steinernema reveals deeply conserved gene regulatory networks.</title>
        <authorList>
            <person name="Dillman A.R."/>
            <person name="Macchietto M."/>
            <person name="Porter C.F."/>
            <person name="Rogers A."/>
            <person name="Williams B."/>
            <person name="Antoshechkin I."/>
            <person name="Lee M.M."/>
            <person name="Goodwin Z."/>
            <person name="Lu X."/>
            <person name="Lewis E.E."/>
            <person name="Goodrich-Blair H."/>
            <person name="Stock S.P."/>
            <person name="Adams B.J."/>
            <person name="Sternberg P.W."/>
            <person name="Mortazavi A."/>
        </authorList>
    </citation>
    <scope>NUCLEOTIDE SEQUENCE [LARGE SCALE GENOMIC DNA]</scope>
    <source>
        <strain evidence="1 2">ALL</strain>
    </source>
</reference>
<evidence type="ECO:0000313" key="2">
    <source>
        <dbReference type="Proteomes" id="UP000298663"/>
    </source>
</evidence>
<proteinExistence type="predicted"/>
<evidence type="ECO:0000313" key="1">
    <source>
        <dbReference type="EMBL" id="TKR96767.1"/>
    </source>
</evidence>
<name>A0A4U5PJ72_STECR</name>
<organism evidence="1 2">
    <name type="scientific">Steinernema carpocapsae</name>
    <name type="common">Entomopathogenic nematode</name>
    <dbReference type="NCBI Taxonomy" id="34508"/>
    <lineage>
        <taxon>Eukaryota</taxon>
        <taxon>Metazoa</taxon>
        <taxon>Ecdysozoa</taxon>
        <taxon>Nematoda</taxon>
        <taxon>Chromadorea</taxon>
        <taxon>Rhabditida</taxon>
        <taxon>Tylenchina</taxon>
        <taxon>Panagrolaimomorpha</taxon>
        <taxon>Strongyloidoidea</taxon>
        <taxon>Steinernematidae</taxon>
        <taxon>Steinernema</taxon>
    </lineage>
</organism>
<gene>
    <name evidence="1" type="ORF">L596_010741</name>
</gene>
<protein>
    <submittedName>
        <fullName evidence="1">Uncharacterized protein</fullName>
    </submittedName>
</protein>
<keyword evidence="2" id="KW-1185">Reference proteome</keyword>